<proteinExistence type="predicted"/>
<dbReference type="InterPro" id="IPR015422">
    <property type="entry name" value="PyrdxlP-dep_Trfase_small"/>
</dbReference>
<accession>A0ABW2TU66</accession>
<name>A0ABW2TU66_9PSEU</name>
<organism evidence="1 2">
    <name type="scientific">Actinokineospora soli</name>
    <dbReference type="NCBI Taxonomy" id="1048753"/>
    <lineage>
        <taxon>Bacteria</taxon>
        <taxon>Bacillati</taxon>
        <taxon>Actinomycetota</taxon>
        <taxon>Actinomycetes</taxon>
        <taxon>Pseudonocardiales</taxon>
        <taxon>Pseudonocardiaceae</taxon>
        <taxon>Actinokineospora</taxon>
    </lineage>
</organism>
<evidence type="ECO:0000313" key="1">
    <source>
        <dbReference type="EMBL" id="MFC7616341.1"/>
    </source>
</evidence>
<comment type="caution">
    <text evidence="1">The sequence shown here is derived from an EMBL/GenBank/DDBJ whole genome shotgun (WGS) entry which is preliminary data.</text>
</comment>
<reference evidence="2" key="1">
    <citation type="journal article" date="2019" name="Int. J. Syst. Evol. Microbiol.">
        <title>The Global Catalogue of Microorganisms (GCM) 10K type strain sequencing project: providing services to taxonomists for standard genome sequencing and annotation.</title>
        <authorList>
            <consortium name="The Broad Institute Genomics Platform"/>
            <consortium name="The Broad Institute Genome Sequencing Center for Infectious Disease"/>
            <person name="Wu L."/>
            <person name="Ma J."/>
        </authorList>
    </citation>
    <scope>NUCLEOTIDE SEQUENCE [LARGE SCALE GENOMIC DNA]</scope>
    <source>
        <strain evidence="2">JCM 17695</strain>
    </source>
</reference>
<keyword evidence="2" id="KW-1185">Reference proteome</keyword>
<dbReference type="Gene3D" id="3.90.1150.10">
    <property type="entry name" value="Aspartate Aminotransferase, domain 1"/>
    <property type="match status" value="1"/>
</dbReference>
<dbReference type="Proteomes" id="UP001596512">
    <property type="component" value="Unassembled WGS sequence"/>
</dbReference>
<evidence type="ECO:0000313" key="2">
    <source>
        <dbReference type="Proteomes" id="UP001596512"/>
    </source>
</evidence>
<dbReference type="SUPFAM" id="SSF53383">
    <property type="entry name" value="PLP-dependent transferases"/>
    <property type="match status" value="1"/>
</dbReference>
<sequence>MAGAGDRRAGGALRRGLILEIGGRAGAVVRMLPPLNVDESTMDQALAIFRAAVAAARDLPEGVHP</sequence>
<gene>
    <name evidence="1" type="ORF">ACFQV2_25580</name>
</gene>
<dbReference type="EMBL" id="JBHTEY010000004">
    <property type="protein sequence ID" value="MFC7616341.1"/>
    <property type="molecule type" value="Genomic_DNA"/>
</dbReference>
<dbReference type="InterPro" id="IPR015424">
    <property type="entry name" value="PyrdxlP-dep_Trfase"/>
</dbReference>
<evidence type="ECO:0008006" key="3">
    <source>
        <dbReference type="Google" id="ProtNLM"/>
    </source>
</evidence>
<protein>
    <recommendedName>
        <fullName evidence="3">Diaminobutyrate--2-oxoglutarate transaminase</fullName>
    </recommendedName>
</protein>